<keyword evidence="1" id="KW-0597">Phosphoprotein</keyword>
<dbReference type="InterPro" id="IPR013656">
    <property type="entry name" value="PAS_4"/>
</dbReference>
<dbReference type="InterPro" id="IPR051932">
    <property type="entry name" value="Bact_StressResp_Reg"/>
</dbReference>
<dbReference type="Pfam" id="PF08448">
    <property type="entry name" value="PAS_4"/>
    <property type="match status" value="1"/>
</dbReference>
<evidence type="ECO:0000256" key="1">
    <source>
        <dbReference type="ARBA" id="ARBA00022553"/>
    </source>
</evidence>
<dbReference type="InterPro" id="IPR000014">
    <property type="entry name" value="PAS"/>
</dbReference>
<gene>
    <name evidence="5" type="ORF">KEG57_04820</name>
</gene>
<dbReference type="InterPro" id="IPR036513">
    <property type="entry name" value="STAS_dom_sf"/>
</dbReference>
<name>A0A9X3X1N1_9BACT</name>
<dbReference type="Pfam" id="PF01740">
    <property type="entry name" value="STAS"/>
    <property type="match status" value="1"/>
</dbReference>
<dbReference type="SMART" id="SM00091">
    <property type="entry name" value="PAS"/>
    <property type="match status" value="1"/>
</dbReference>
<dbReference type="CDD" id="cd00130">
    <property type="entry name" value="PAS"/>
    <property type="match status" value="1"/>
</dbReference>
<dbReference type="CDD" id="cd07041">
    <property type="entry name" value="STAS_RsbR_RsbS_like"/>
    <property type="match status" value="1"/>
</dbReference>
<dbReference type="PROSITE" id="PS50112">
    <property type="entry name" value="PAS"/>
    <property type="match status" value="1"/>
</dbReference>
<keyword evidence="6" id="KW-1185">Reference proteome</keyword>
<dbReference type="PROSITE" id="PS50801">
    <property type="entry name" value="STAS"/>
    <property type="match status" value="1"/>
</dbReference>
<dbReference type="SUPFAM" id="SSF52091">
    <property type="entry name" value="SpoIIaa-like"/>
    <property type="match status" value="1"/>
</dbReference>
<proteinExistence type="predicted"/>
<feature type="domain" description="STAS" evidence="4">
    <location>
        <begin position="197"/>
        <end position="312"/>
    </location>
</feature>
<dbReference type="Proteomes" id="UP001151081">
    <property type="component" value="Unassembled WGS sequence"/>
</dbReference>
<evidence type="ECO:0000259" key="3">
    <source>
        <dbReference type="PROSITE" id="PS50112"/>
    </source>
</evidence>
<organism evidence="5 6">
    <name type="scientific">Polyangium jinanense</name>
    <dbReference type="NCBI Taxonomy" id="2829994"/>
    <lineage>
        <taxon>Bacteria</taxon>
        <taxon>Pseudomonadati</taxon>
        <taxon>Myxococcota</taxon>
        <taxon>Polyangia</taxon>
        <taxon>Polyangiales</taxon>
        <taxon>Polyangiaceae</taxon>
        <taxon>Polyangium</taxon>
    </lineage>
</organism>
<evidence type="ECO:0000256" key="2">
    <source>
        <dbReference type="SAM" id="Coils"/>
    </source>
</evidence>
<dbReference type="PANTHER" id="PTHR33745:SF3">
    <property type="entry name" value="RSBT CO-ANTAGONIST PROTEIN RSBRC"/>
    <property type="match status" value="1"/>
</dbReference>
<evidence type="ECO:0000313" key="6">
    <source>
        <dbReference type="Proteomes" id="UP001151081"/>
    </source>
</evidence>
<evidence type="ECO:0000259" key="4">
    <source>
        <dbReference type="PROSITE" id="PS50801"/>
    </source>
</evidence>
<dbReference type="Gene3D" id="3.30.450.20">
    <property type="entry name" value="PAS domain"/>
    <property type="match status" value="1"/>
</dbReference>
<dbReference type="NCBIfam" id="TIGR00229">
    <property type="entry name" value="sensory_box"/>
    <property type="match status" value="1"/>
</dbReference>
<protein>
    <submittedName>
        <fullName evidence="5">PAS domain-containing protein</fullName>
    </submittedName>
</protein>
<accession>A0A9X3X1N1</accession>
<dbReference type="AlphaFoldDB" id="A0A9X3X1N1"/>
<dbReference type="PANTHER" id="PTHR33745">
    <property type="entry name" value="RSBT ANTAGONIST PROTEIN RSBS-RELATED"/>
    <property type="match status" value="1"/>
</dbReference>
<dbReference type="RefSeq" id="WP_272417751.1">
    <property type="nucleotide sequence ID" value="NZ_JAGTJJ010000001.1"/>
</dbReference>
<feature type="coiled-coil region" evidence="2">
    <location>
        <begin position="15"/>
        <end position="42"/>
    </location>
</feature>
<dbReference type="Gene3D" id="3.30.750.24">
    <property type="entry name" value="STAS domain"/>
    <property type="match status" value="1"/>
</dbReference>
<dbReference type="EMBL" id="JAGTJJ010000001">
    <property type="protein sequence ID" value="MDC3979811.1"/>
    <property type="molecule type" value="Genomic_DNA"/>
</dbReference>
<dbReference type="InterPro" id="IPR002645">
    <property type="entry name" value="STAS_dom"/>
</dbReference>
<reference evidence="5 6" key="1">
    <citation type="submission" date="2021-04" db="EMBL/GenBank/DDBJ databases">
        <title>Genome analysis of Polyangium sp.</title>
        <authorList>
            <person name="Li Y."/>
            <person name="Wang J."/>
        </authorList>
    </citation>
    <scope>NUCLEOTIDE SEQUENCE [LARGE SCALE GENOMIC DNA]</scope>
    <source>
        <strain evidence="5 6">SDU14</strain>
    </source>
</reference>
<feature type="domain" description="PAS" evidence="3">
    <location>
        <begin position="57"/>
        <end position="127"/>
    </location>
</feature>
<dbReference type="SUPFAM" id="SSF55785">
    <property type="entry name" value="PYP-like sensor domain (PAS domain)"/>
    <property type="match status" value="1"/>
</dbReference>
<comment type="caution">
    <text evidence="5">The sequence shown here is derived from an EMBL/GenBank/DDBJ whole genome shotgun (WGS) entry which is preliminary data.</text>
</comment>
<evidence type="ECO:0000313" key="5">
    <source>
        <dbReference type="EMBL" id="MDC3979811.1"/>
    </source>
</evidence>
<dbReference type="InterPro" id="IPR035965">
    <property type="entry name" value="PAS-like_dom_sf"/>
</dbReference>
<keyword evidence="2" id="KW-0175">Coiled coil</keyword>
<sequence length="323" mass="34494">MTEDANKEMAASVDALAWRARVEELEGRVVALEAELESARGALASGPRSAVEERGVNLNILQALVDHAPSPMYAKDLQGRLILVNQHCANFFGMEKAELLGIIDRDLFPPEFAKVIEASDATVLATGKSVEAEDTIQHPQGERVFLTLKFPIFHQGTIVAIGVTATDVTARKQLETQEAAVRDRIIAAQKQTIRELVTPLLPIERGVVAMPLVGAIEGERAEQILETLLAGVAMHAATIVIIDITGVREIDEQVAQALVQAAQATRLLGAQVVLTGIKPAIAQTLVDMNADITGIITRSTLRSGIAYALGTIARPGAIARVGK</sequence>